<dbReference type="EC" id="5.3.4.1" evidence="4 14"/>
<dbReference type="NCBIfam" id="TIGR01126">
    <property type="entry name" value="pdi_dom"/>
    <property type="match status" value="2"/>
</dbReference>
<dbReference type="PANTHER" id="PTHR18929">
    <property type="entry name" value="PROTEIN DISULFIDE ISOMERASE"/>
    <property type="match status" value="1"/>
</dbReference>
<dbReference type="Proteomes" id="UP000036987">
    <property type="component" value="Unassembled WGS sequence"/>
</dbReference>
<feature type="signal peptide" evidence="14">
    <location>
        <begin position="1"/>
        <end position="23"/>
    </location>
</feature>
<dbReference type="GO" id="GO:0034976">
    <property type="term" value="P:response to endoplasmic reticulum stress"/>
    <property type="evidence" value="ECO:0000318"/>
    <property type="project" value="GO_Central"/>
</dbReference>
<comment type="catalytic activity">
    <reaction evidence="1 14">
        <text>Catalyzes the rearrangement of -S-S- bonds in proteins.</text>
        <dbReference type="EC" id="5.3.4.1"/>
    </reaction>
</comment>
<dbReference type="Pfam" id="PF00085">
    <property type="entry name" value="Thioredoxin"/>
    <property type="match status" value="2"/>
</dbReference>
<evidence type="ECO:0000259" key="16">
    <source>
        <dbReference type="PROSITE" id="PS51352"/>
    </source>
</evidence>
<evidence type="ECO:0000256" key="12">
    <source>
        <dbReference type="PIRSR" id="PIRSR605792-51"/>
    </source>
</evidence>
<dbReference type="GO" id="GO:0005788">
    <property type="term" value="C:endoplasmic reticulum lumen"/>
    <property type="evidence" value="ECO:0007669"/>
    <property type="project" value="UniProtKB-SubCell"/>
</dbReference>
<dbReference type="EMBL" id="LFYR01000909">
    <property type="protein sequence ID" value="KMZ67451.1"/>
    <property type="molecule type" value="Genomic_DNA"/>
</dbReference>
<evidence type="ECO:0000256" key="6">
    <source>
        <dbReference type="ARBA" id="ARBA00022737"/>
    </source>
</evidence>
<protein>
    <recommendedName>
        <fullName evidence="4 14">Protein disulfide-isomerase</fullName>
        <ecNumber evidence="4 14">5.3.4.1</ecNumber>
    </recommendedName>
</protein>
<dbReference type="PROSITE" id="PS00194">
    <property type="entry name" value="THIOREDOXIN_1"/>
    <property type="match status" value="2"/>
</dbReference>
<comment type="subcellular location">
    <subcellularLocation>
        <location evidence="2">Endoplasmic reticulum lumen</location>
    </subcellularLocation>
</comment>
<evidence type="ECO:0000256" key="5">
    <source>
        <dbReference type="ARBA" id="ARBA00022729"/>
    </source>
</evidence>
<dbReference type="AlphaFoldDB" id="A0A0K9PER6"/>
<evidence type="ECO:0000256" key="13">
    <source>
        <dbReference type="RuleBase" id="RU004208"/>
    </source>
</evidence>
<reference evidence="18" key="1">
    <citation type="journal article" date="2016" name="Nature">
        <title>The genome of the seagrass Zostera marina reveals angiosperm adaptation to the sea.</title>
        <authorList>
            <person name="Olsen J.L."/>
            <person name="Rouze P."/>
            <person name="Verhelst B."/>
            <person name="Lin Y.-C."/>
            <person name="Bayer T."/>
            <person name="Collen J."/>
            <person name="Dattolo E."/>
            <person name="De Paoli E."/>
            <person name="Dittami S."/>
            <person name="Maumus F."/>
            <person name="Michel G."/>
            <person name="Kersting A."/>
            <person name="Lauritano C."/>
            <person name="Lohaus R."/>
            <person name="Toepel M."/>
            <person name="Tonon T."/>
            <person name="Vanneste K."/>
            <person name="Amirebrahimi M."/>
            <person name="Brakel J."/>
            <person name="Bostroem C."/>
            <person name="Chovatia M."/>
            <person name="Grimwood J."/>
            <person name="Jenkins J.W."/>
            <person name="Jueterbock A."/>
            <person name="Mraz A."/>
            <person name="Stam W.T."/>
            <person name="Tice H."/>
            <person name="Bornberg-Bauer E."/>
            <person name="Green P.J."/>
            <person name="Pearson G.A."/>
            <person name="Procaccini G."/>
            <person name="Duarte C.M."/>
            <person name="Schmutz J."/>
            <person name="Reusch T.B.H."/>
            <person name="Van de Peer Y."/>
        </authorList>
    </citation>
    <scope>NUCLEOTIDE SEQUENCE [LARGE SCALE GENOMIC DNA]</scope>
    <source>
        <strain evidence="18">cv. Finnish</strain>
    </source>
</reference>
<keyword evidence="8 12" id="KW-1015">Disulfide bond</keyword>
<keyword evidence="10 14" id="KW-0413">Isomerase</keyword>
<dbReference type="PRINTS" id="PR00421">
    <property type="entry name" value="THIOREDOXIN"/>
</dbReference>
<keyword evidence="7" id="KW-0256">Endoplasmic reticulum</keyword>
<feature type="disulfide bond" description="Redox-active" evidence="12">
    <location>
        <begin position="410"/>
        <end position="413"/>
    </location>
</feature>
<keyword evidence="11 12" id="KW-0676">Redox-active center</keyword>
<evidence type="ECO:0000256" key="4">
    <source>
        <dbReference type="ARBA" id="ARBA00012723"/>
    </source>
</evidence>
<dbReference type="InterPro" id="IPR017937">
    <property type="entry name" value="Thioredoxin_CS"/>
</dbReference>
<evidence type="ECO:0000256" key="2">
    <source>
        <dbReference type="ARBA" id="ARBA00004319"/>
    </source>
</evidence>
<evidence type="ECO:0000256" key="15">
    <source>
        <dbReference type="SAM" id="MobiDB-lite"/>
    </source>
</evidence>
<keyword evidence="6" id="KW-0677">Repeat</keyword>
<dbReference type="FunFam" id="3.40.30.10:FF:000143">
    <property type="entry name" value="Protein disulfide-isomerase"/>
    <property type="match status" value="1"/>
</dbReference>
<dbReference type="GO" id="GO:0006457">
    <property type="term" value="P:protein folding"/>
    <property type="evidence" value="ECO:0000318"/>
    <property type="project" value="GO_Central"/>
</dbReference>
<keyword evidence="5 14" id="KW-0732">Signal</keyword>
<feature type="domain" description="Thioredoxin" evidence="16">
    <location>
        <begin position="368"/>
        <end position="487"/>
    </location>
</feature>
<gene>
    <name evidence="17" type="ORF">ZOSMA_267G00040</name>
</gene>
<feature type="disulfide bond" description="Redox-active" evidence="12">
    <location>
        <begin position="62"/>
        <end position="65"/>
    </location>
</feature>
<dbReference type="NCBIfam" id="TIGR01130">
    <property type="entry name" value="ER_PDI_fam"/>
    <property type="match status" value="1"/>
</dbReference>
<dbReference type="CDD" id="cd02981">
    <property type="entry name" value="PDI_b_family"/>
    <property type="match status" value="1"/>
</dbReference>
<evidence type="ECO:0000256" key="14">
    <source>
        <dbReference type="RuleBase" id="RU361130"/>
    </source>
</evidence>
<dbReference type="SUPFAM" id="SSF52833">
    <property type="entry name" value="Thioredoxin-like"/>
    <property type="match status" value="4"/>
</dbReference>
<dbReference type="FunFam" id="3.40.30.10:FF:000152">
    <property type="entry name" value="Protein disulfide-isomerase"/>
    <property type="match status" value="1"/>
</dbReference>
<evidence type="ECO:0000256" key="9">
    <source>
        <dbReference type="ARBA" id="ARBA00023180"/>
    </source>
</evidence>
<comment type="similarity">
    <text evidence="3 13">Belongs to the protein disulfide isomerase family.</text>
</comment>
<keyword evidence="9" id="KW-0325">Glycoprotein</keyword>
<dbReference type="Gene3D" id="3.40.30.10">
    <property type="entry name" value="Glutaredoxin"/>
    <property type="match status" value="4"/>
</dbReference>
<dbReference type="InterPro" id="IPR005792">
    <property type="entry name" value="Prot_disulphide_isomerase"/>
</dbReference>
<evidence type="ECO:0000256" key="11">
    <source>
        <dbReference type="ARBA" id="ARBA00023284"/>
    </source>
</evidence>
<dbReference type="CDD" id="cd02995">
    <property type="entry name" value="PDI_a_PDI_a'_C"/>
    <property type="match status" value="1"/>
</dbReference>
<name>A0A0K9PER6_ZOSMR</name>
<feature type="domain" description="Thioredoxin" evidence="16">
    <location>
        <begin position="13"/>
        <end position="144"/>
    </location>
</feature>
<sequence length="509" mass="57137">MAVCSRVLICAALLLFSIYAVFSTEDGAEESLTHVVKLDVSNFEDVVSKHPFIVVEFYAPWCGHCKKLAPEYEKAAETLKSHHPPIVLASVDANEESNKALASKYEVNGFPTIKIFKDGGKNIQDYRGPREADGIVGYLKKQAGPPSIEIKSAEDAGKIISDKEIFIVGIFSKFSGEEFDNFTTLAEKMRLDYDFGYTLDAKFLPKGESVVIQPTVRILKPFDELFVDSNDFHIDALQKFIEEGTIPLVTFFSDDPNNHKFVSKFFDNVENAKVMLFTDFSGESIEEFKLKFYDVAVKYIGNKLGFLLGDISGDNKKNIIQYFGLSEDLLPFIIIQTTDNKKYVKANLTPLQIADWMKDYMDHKLTPFVKSEPIPEVNDQPVKIVVTKNLNDVVYASGKNVFLEFYAPWCGHCKELAPILDEVAVSLQSDSSVIIAKMDATANDVPEKFNVRGFPTLFFLSSTGEMVNYNGDRTKDAIIDFIQKNKDTSLKSQTDSDESHQTDTSKDEL</sequence>
<dbReference type="FunFam" id="3.40.30.10:FF:000184">
    <property type="entry name" value="Protein disulfide-isomerase"/>
    <property type="match status" value="1"/>
</dbReference>
<feature type="compositionally biased region" description="Basic and acidic residues" evidence="15">
    <location>
        <begin position="497"/>
        <end position="509"/>
    </location>
</feature>
<evidence type="ECO:0000313" key="17">
    <source>
        <dbReference type="EMBL" id="KMZ67451.1"/>
    </source>
</evidence>
<dbReference type="PANTHER" id="PTHR18929:SF250">
    <property type="entry name" value="PROTEIN DISULFIDE-ISOMERASE"/>
    <property type="match status" value="1"/>
</dbReference>
<evidence type="ECO:0000256" key="8">
    <source>
        <dbReference type="ARBA" id="ARBA00023157"/>
    </source>
</evidence>
<dbReference type="CDD" id="cd02961">
    <property type="entry name" value="PDI_a_family"/>
    <property type="match status" value="1"/>
</dbReference>
<comment type="caution">
    <text evidence="17">The sequence shown here is derived from an EMBL/GenBank/DDBJ whole genome shotgun (WGS) entry which is preliminary data.</text>
</comment>
<dbReference type="InterPro" id="IPR013766">
    <property type="entry name" value="Thioredoxin_domain"/>
</dbReference>
<evidence type="ECO:0000313" key="18">
    <source>
        <dbReference type="Proteomes" id="UP000036987"/>
    </source>
</evidence>
<dbReference type="GO" id="GO:0003756">
    <property type="term" value="F:protein disulfide isomerase activity"/>
    <property type="evidence" value="ECO:0000318"/>
    <property type="project" value="GO_Central"/>
</dbReference>
<dbReference type="InterPro" id="IPR036249">
    <property type="entry name" value="Thioredoxin-like_sf"/>
</dbReference>
<evidence type="ECO:0000256" key="1">
    <source>
        <dbReference type="ARBA" id="ARBA00001182"/>
    </source>
</evidence>
<organism evidence="17 18">
    <name type="scientific">Zostera marina</name>
    <name type="common">Eelgrass</name>
    <dbReference type="NCBI Taxonomy" id="29655"/>
    <lineage>
        <taxon>Eukaryota</taxon>
        <taxon>Viridiplantae</taxon>
        <taxon>Streptophyta</taxon>
        <taxon>Embryophyta</taxon>
        <taxon>Tracheophyta</taxon>
        <taxon>Spermatophyta</taxon>
        <taxon>Magnoliopsida</taxon>
        <taxon>Liliopsida</taxon>
        <taxon>Zosteraceae</taxon>
        <taxon>Zostera</taxon>
    </lineage>
</organism>
<dbReference type="STRING" id="29655.A0A0K9PER6"/>
<evidence type="ECO:0000256" key="10">
    <source>
        <dbReference type="ARBA" id="ARBA00023235"/>
    </source>
</evidence>
<dbReference type="GO" id="GO:0005783">
    <property type="term" value="C:endoplasmic reticulum"/>
    <property type="evidence" value="ECO:0000318"/>
    <property type="project" value="GO_Central"/>
</dbReference>
<dbReference type="CDD" id="cd02982">
    <property type="entry name" value="PDI_b'_family"/>
    <property type="match status" value="1"/>
</dbReference>
<accession>A0A0K9PER6</accession>
<dbReference type="Pfam" id="PF13848">
    <property type="entry name" value="Thioredoxin_6"/>
    <property type="match status" value="1"/>
</dbReference>
<dbReference type="FunFam" id="3.40.30.10:FF:000150">
    <property type="entry name" value="Protein disulfide-isomerase"/>
    <property type="match status" value="1"/>
</dbReference>
<keyword evidence="18" id="KW-1185">Reference proteome</keyword>
<feature type="chain" id="PRO_5005393837" description="Protein disulfide-isomerase" evidence="14">
    <location>
        <begin position="24"/>
        <end position="509"/>
    </location>
</feature>
<evidence type="ECO:0000256" key="3">
    <source>
        <dbReference type="ARBA" id="ARBA00006347"/>
    </source>
</evidence>
<proteinExistence type="inferred from homology"/>
<dbReference type="OrthoDB" id="427280at2759"/>
<feature type="region of interest" description="Disordered" evidence="15">
    <location>
        <begin position="489"/>
        <end position="509"/>
    </location>
</feature>
<dbReference type="PROSITE" id="PS51352">
    <property type="entry name" value="THIOREDOXIN_2"/>
    <property type="match status" value="2"/>
</dbReference>
<evidence type="ECO:0000256" key="7">
    <source>
        <dbReference type="ARBA" id="ARBA00022824"/>
    </source>
</evidence>
<dbReference type="OMA" id="ALFFMNF"/>
<dbReference type="InterPro" id="IPR005788">
    <property type="entry name" value="PDI_thioredoxin-like_dom"/>
</dbReference>